<dbReference type="AlphaFoldDB" id="A0A0W8E8I3"/>
<feature type="region of interest" description="Disordered" evidence="1">
    <location>
        <begin position="17"/>
        <end position="42"/>
    </location>
</feature>
<accession>A0A0W8E8I3</accession>
<proteinExistence type="predicted"/>
<organism evidence="2">
    <name type="scientific">hydrocarbon metagenome</name>
    <dbReference type="NCBI Taxonomy" id="938273"/>
    <lineage>
        <taxon>unclassified sequences</taxon>
        <taxon>metagenomes</taxon>
        <taxon>ecological metagenomes</taxon>
    </lineage>
</organism>
<name>A0A0W8E8I3_9ZZZZ</name>
<dbReference type="EMBL" id="LNQE01001834">
    <property type="protein sequence ID" value="KUG04946.1"/>
    <property type="molecule type" value="Genomic_DNA"/>
</dbReference>
<comment type="caution">
    <text evidence="2">The sequence shown here is derived from an EMBL/GenBank/DDBJ whole genome shotgun (WGS) entry which is preliminary data.</text>
</comment>
<gene>
    <name evidence="2" type="ORF">ASZ90_017625</name>
</gene>
<protein>
    <submittedName>
        <fullName evidence="2">Uncharacterized protein</fullName>
    </submittedName>
</protein>
<evidence type="ECO:0000313" key="2">
    <source>
        <dbReference type="EMBL" id="KUG04946.1"/>
    </source>
</evidence>
<evidence type="ECO:0000256" key="1">
    <source>
        <dbReference type="SAM" id="MobiDB-lite"/>
    </source>
</evidence>
<reference evidence="2" key="1">
    <citation type="journal article" date="2015" name="Proc. Natl. Acad. Sci. U.S.A.">
        <title>Networks of energetic and metabolic interactions define dynamics in microbial communities.</title>
        <authorList>
            <person name="Embree M."/>
            <person name="Liu J.K."/>
            <person name="Al-Bassam M.M."/>
            <person name="Zengler K."/>
        </authorList>
    </citation>
    <scope>NUCLEOTIDE SEQUENCE</scope>
</reference>
<sequence length="42" mass="4844">MNTNYVHNFRRKLWRNLGGQGGSKNFPDRKKSPDINLISGLN</sequence>